<protein>
    <submittedName>
        <fullName evidence="1">Uncharacterized protein</fullName>
    </submittedName>
</protein>
<dbReference type="RefSeq" id="WP_168063631.1">
    <property type="nucleotide sequence ID" value="NZ_VTOW01000009.1"/>
</dbReference>
<sequence length="111" mass="13295">MKLKDDPKQLPNGERESMQDFILCDRHRLKEQNRFLRQGDPKIQNRIRGHTQAARREFSGPVRRRERIAFARLLKRVGLDPEGPYPKNLVEKYGPRIQIRRDKKIFKNPVH</sequence>
<dbReference type="Proteomes" id="UP000534783">
    <property type="component" value="Unassembled WGS sequence"/>
</dbReference>
<evidence type="ECO:0000313" key="2">
    <source>
        <dbReference type="Proteomes" id="UP000534783"/>
    </source>
</evidence>
<proteinExistence type="predicted"/>
<dbReference type="AlphaFoldDB" id="A0A7X6IDM2"/>
<dbReference type="EMBL" id="VTOW01000009">
    <property type="protein sequence ID" value="NKE73671.1"/>
    <property type="molecule type" value="Genomic_DNA"/>
</dbReference>
<organism evidence="1 2">
    <name type="scientific">Candidatus Manganitrophus noduliformans</name>
    <dbReference type="NCBI Taxonomy" id="2606439"/>
    <lineage>
        <taxon>Bacteria</taxon>
        <taxon>Pseudomonadati</taxon>
        <taxon>Nitrospirota</taxon>
        <taxon>Nitrospiria</taxon>
        <taxon>Candidatus Troglogloeales</taxon>
        <taxon>Candidatus Manganitrophaceae</taxon>
        <taxon>Candidatus Manganitrophus</taxon>
    </lineage>
</organism>
<comment type="caution">
    <text evidence="1">The sequence shown here is derived from an EMBL/GenBank/DDBJ whole genome shotgun (WGS) entry which is preliminary data.</text>
</comment>
<reference evidence="1 2" key="1">
    <citation type="journal article" date="2020" name="Nature">
        <title>Bacterial chemolithoautotrophy via manganese oxidation.</title>
        <authorList>
            <person name="Yu H."/>
            <person name="Leadbetter J.R."/>
        </authorList>
    </citation>
    <scope>NUCLEOTIDE SEQUENCE [LARGE SCALE GENOMIC DNA]</scope>
    <source>
        <strain evidence="1 2">Mn-1</strain>
    </source>
</reference>
<keyword evidence="2" id="KW-1185">Reference proteome</keyword>
<gene>
    <name evidence="1" type="ORF">MNODULE_23225</name>
</gene>
<evidence type="ECO:0000313" key="1">
    <source>
        <dbReference type="EMBL" id="NKE73671.1"/>
    </source>
</evidence>
<accession>A0A7X6IDM2</accession>
<name>A0A7X6IDM2_9BACT</name>